<accession>A0A9D1FFP2</accession>
<protein>
    <submittedName>
        <fullName evidence="1">DUF721 domain-containing protein</fullName>
    </submittedName>
</protein>
<evidence type="ECO:0000313" key="1">
    <source>
        <dbReference type="EMBL" id="HIS70562.1"/>
    </source>
</evidence>
<dbReference type="EMBL" id="DVJI01000006">
    <property type="protein sequence ID" value="HIS70562.1"/>
    <property type="molecule type" value="Genomic_DNA"/>
</dbReference>
<comment type="caution">
    <text evidence="1">The sequence shown here is derived from an EMBL/GenBank/DDBJ whole genome shotgun (WGS) entry which is preliminary data.</text>
</comment>
<dbReference type="Pfam" id="PF05258">
    <property type="entry name" value="DciA"/>
    <property type="match status" value="1"/>
</dbReference>
<dbReference type="InterPro" id="IPR007922">
    <property type="entry name" value="DciA-like"/>
</dbReference>
<evidence type="ECO:0000313" key="2">
    <source>
        <dbReference type="Proteomes" id="UP000886742"/>
    </source>
</evidence>
<proteinExistence type="predicted"/>
<name>A0A9D1FFP2_9PROT</name>
<gene>
    <name evidence="1" type="ORF">IAD02_01045</name>
</gene>
<reference evidence="1" key="1">
    <citation type="submission" date="2020-10" db="EMBL/GenBank/DDBJ databases">
        <authorList>
            <person name="Gilroy R."/>
        </authorList>
    </citation>
    <scope>NUCLEOTIDE SEQUENCE</scope>
    <source>
        <strain evidence="1">ChiGjej3B3-5194</strain>
    </source>
</reference>
<reference evidence="1" key="2">
    <citation type="journal article" date="2021" name="PeerJ">
        <title>Extensive microbial diversity within the chicken gut microbiome revealed by metagenomics and culture.</title>
        <authorList>
            <person name="Gilroy R."/>
            <person name="Ravi A."/>
            <person name="Getino M."/>
            <person name="Pursley I."/>
            <person name="Horton D.L."/>
            <person name="Alikhan N.F."/>
            <person name="Baker D."/>
            <person name="Gharbi K."/>
            <person name="Hall N."/>
            <person name="Watson M."/>
            <person name="Adriaenssens E.M."/>
            <person name="Foster-Nyarko E."/>
            <person name="Jarju S."/>
            <person name="Secka A."/>
            <person name="Antonio M."/>
            <person name="Oren A."/>
            <person name="Chaudhuri R.R."/>
            <person name="La Ragione R."/>
            <person name="Hildebrand F."/>
            <person name="Pallen M.J."/>
        </authorList>
    </citation>
    <scope>NUCLEOTIDE SEQUENCE</scope>
    <source>
        <strain evidence="1">ChiGjej3B3-5194</strain>
    </source>
</reference>
<sequence>MSNQQNKMNQRSRRPGTLAGAMGELLQIFGVRASDADLISRWDKIMGAEIASIARPAAIKKMRDGRFNVTLRPVNPAFTLQLSYMTDDIKNKINKYFGRDAVAKISFRK</sequence>
<dbReference type="AlphaFoldDB" id="A0A9D1FFP2"/>
<organism evidence="1 2">
    <name type="scientific">Candidatus Enterousia intestinigallinarum</name>
    <dbReference type="NCBI Taxonomy" id="2840790"/>
    <lineage>
        <taxon>Bacteria</taxon>
        <taxon>Pseudomonadati</taxon>
        <taxon>Pseudomonadota</taxon>
        <taxon>Alphaproteobacteria</taxon>
        <taxon>Candidatus Enterousia</taxon>
    </lineage>
</organism>
<dbReference type="Proteomes" id="UP000886742">
    <property type="component" value="Unassembled WGS sequence"/>
</dbReference>